<feature type="transmembrane region" description="Helical" evidence="1">
    <location>
        <begin position="120"/>
        <end position="140"/>
    </location>
</feature>
<dbReference type="SUPFAM" id="SSF48317">
    <property type="entry name" value="Acid phosphatase/Vanadium-dependent haloperoxidase"/>
    <property type="match status" value="1"/>
</dbReference>
<dbReference type="Pfam" id="PF01569">
    <property type="entry name" value="PAP2"/>
    <property type="match status" value="1"/>
</dbReference>
<accession>I9G205</accession>
<dbReference type="HOGENOM" id="CLU_079010_1_0_10"/>
<dbReference type="Proteomes" id="UP000003741">
    <property type="component" value="Unassembled WGS sequence"/>
</dbReference>
<evidence type="ECO:0000256" key="2">
    <source>
        <dbReference type="SAM" id="SignalP"/>
    </source>
</evidence>
<evidence type="ECO:0000313" key="4">
    <source>
        <dbReference type="EMBL" id="EIY40289.1"/>
    </source>
</evidence>
<dbReference type="InterPro" id="IPR000326">
    <property type="entry name" value="PAP2/HPO"/>
</dbReference>
<evidence type="ECO:0000313" key="5">
    <source>
        <dbReference type="Proteomes" id="UP000003741"/>
    </source>
</evidence>
<organism evidence="4 5">
    <name type="scientific">Bacteroides cellulosilyticus CL02T12C19</name>
    <dbReference type="NCBI Taxonomy" id="997874"/>
    <lineage>
        <taxon>Bacteria</taxon>
        <taxon>Pseudomonadati</taxon>
        <taxon>Bacteroidota</taxon>
        <taxon>Bacteroidia</taxon>
        <taxon>Bacteroidales</taxon>
        <taxon>Bacteroidaceae</taxon>
        <taxon>Bacteroides</taxon>
    </lineage>
</organism>
<evidence type="ECO:0000259" key="3">
    <source>
        <dbReference type="SMART" id="SM00014"/>
    </source>
</evidence>
<keyword evidence="1" id="KW-1133">Transmembrane helix</keyword>
<dbReference type="PATRIC" id="fig|997874.3.peg.140"/>
<feature type="transmembrane region" description="Helical" evidence="1">
    <location>
        <begin position="205"/>
        <end position="226"/>
    </location>
</feature>
<evidence type="ECO:0000256" key="1">
    <source>
        <dbReference type="SAM" id="Phobius"/>
    </source>
</evidence>
<sequence length="262" mass="29468">MFIKDILVFIALIFPLLSYAQDDGNKDDLSKDSLQNTASESVSFVKRWGVPVSLMAYGTLEAVMMSKTRMLNYAVGHEVIRHKPVRFRIDDYTQYVPAASVYVLNLAGVRGRHRFKDRTMILGLAGLFTAISVNGFKYTVRERRPDGSRRNSFPSGHTAVAFMGAEFLRQEYKDVSPWYGIGGYVVAMGTGALRVYNNKHWAGDVIFGAGLGILCTKLSYCIYPVMQCKLMKKKTERKNTTDLAFYPYYNGQQGGLSIVVQF</sequence>
<feature type="domain" description="Phosphatidic acid phosphatase type 2/haloperoxidase" evidence="3">
    <location>
        <begin position="122"/>
        <end position="220"/>
    </location>
</feature>
<dbReference type="PANTHER" id="PTHR14969:SF13">
    <property type="entry name" value="AT30094P"/>
    <property type="match status" value="1"/>
</dbReference>
<name>I9G205_9BACE</name>
<feature type="signal peptide" evidence="2">
    <location>
        <begin position="1"/>
        <end position="20"/>
    </location>
</feature>
<dbReference type="AlphaFoldDB" id="I9G205"/>
<dbReference type="CDD" id="cd03394">
    <property type="entry name" value="PAP2_like_5"/>
    <property type="match status" value="1"/>
</dbReference>
<feature type="chain" id="PRO_5003720458" description="Phosphatidic acid phosphatase type 2/haloperoxidase domain-containing protein" evidence="2">
    <location>
        <begin position="21"/>
        <end position="262"/>
    </location>
</feature>
<gene>
    <name evidence="4" type="ORF">HMPREF1062_00132</name>
</gene>
<dbReference type="Gene3D" id="1.20.144.10">
    <property type="entry name" value="Phosphatidic acid phosphatase type 2/haloperoxidase"/>
    <property type="match status" value="1"/>
</dbReference>
<protein>
    <recommendedName>
        <fullName evidence="3">Phosphatidic acid phosphatase type 2/haloperoxidase domain-containing protein</fullName>
    </recommendedName>
</protein>
<dbReference type="SMART" id="SM00014">
    <property type="entry name" value="acidPPc"/>
    <property type="match status" value="1"/>
</dbReference>
<keyword evidence="5" id="KW-1185">Reference proteome</keyword>
<dbReference type="InterPro" id="IPR036938">
    <property type="entry name" value="PAP2/HPO_sf"/>
</dbReference>
<dbReference type="PANTHER" id="PTHR14969">
    <property type="entry name" value="SPHINGOSINE-1-PHOSPHATE PHOSPHOHYDROLASE"/>
    <property type="match status" value="1"/>
</dbReference>
<comment type="caution">
    <text evidence="4">The sequence shown here is derived from an EMBL/GenBank/DDBJ whole genome shotgun (WGS) entry which is preliminary data.</text>
</comment>
<dbReference type="EMBL" id="AGXG01000001">
    <property type="protein sequence ID" value="EIY40289.1"/>
    <property type="molecule type" value="Genomic_DNA"/>
</dbReference>
<keyword evidence="2" id="KW-0732">Signal</keyword>
<keyword evidence="1" id="KW-0812">Transmembrane</keyword>
<dbReference type="RefSeq" id="WP_007215205.1">
    <property type="nucleotide sequence ID" value="NZ_JH724085.1"/>
</dbReference>
<reference evidence="4 5" key="1">
    <citation type="submission" date="2012-02" db="EMBL/GenBank/DDBJ databases">
        <title>The Genome Sequence of Bacteroides cellulosilyticus CL02T12C19.</title>
        <authorList>
            <consortium name="The Broad Institute Genome Sequencing Platform"/>
            <person name="Earl A."/>
            <person name="Ward D."/>
            <person name="Feldgarden M."/>
            <person name="Gevers D."/>
            <person name="Zitomersky N.L."/>
            <person name="Coyne M.J."/>
            <person name="Comstock L.E."/>
            <person name="Young S.K."/>
            <person name="Zeng Q."/>
            <person name="Gargeya S."/>
            <person name="Fitzgerald M."/>
            <person name="Haas B."/>
            <person name="Abouelleil A."/>
            <person name="Alvarado L."/>
            <person name="Arachchi H.M."/>
            <person name="Berlin A."/>
            <person name="Chapman S.B."/>
            <person name="Gearin G."/>
            <person name="Goldberg J."/>
            <person name="Griggs A."/>
            <person name="Gujja S."/>
            <person name="Hansen M."/>
            <person name="Heiman D."/>
            <person name="Howarth C."/>
            <person name="Larimer J."/>
            <person name="Lui A."/>
            <person name="MacDonald P.J.P."/>
            <person name="McCowen C."/>
            <person name="Montmayeur A."/>
            <person name="Murphy C."/>
            <person name="Neiman D."/>
            <person name="Pearson M."/>
            <person name="Priest M."/>
            <person name="Roberts A."/>
            <person name="Saif S."/>
            <person name="Shea T."/>
            <person name="Sisk P."/>
            <person name="Stolte C."/>
            <person name="Sykes S."/>
            <person name="Wortman J."/>
            <person name="Nusbaum C."/>
            <person name="Birren B."/>
        </authorList>
    </citation>
    <scope>NUCLEOTIDE SEQUENCE [LARGE SCALE GENOMIC DNA]</scope>
    <source>
        <strain evidence="4 5">CL02T12C19</strain>
    </source>
</reference>
<keyword evidence="1" id="KW-0472">Membrane</keyword>
<proteinExistence type="predicted"/>